<name>A0A1G4K0P7_9SACH</name>
<keyword evidence="3" id="KW-0677">Repeat</keyword>
<evidence type="ECO:0000256" key="4">
    <source>
        <dbReference type="ARBA" id="ARBA00023187"/>
    </source>
</evidence>
<dbReference type="Pfam" id="PF23240">
    <property type="entry name" value="HAT_PRP39_N"/>
    <property type="match status" value="1"/>
</dbReference>
<evidence type="ECO:0000256" key="5">
    <source>
        <dbReference type="ARBA" id="ARBA00023242"/>
    </source>
</evidence>
<proteinExistence type="inferred from homology"/>
<dbReference type="EMBL" id="LT598461">
    <property type="protein sequence ID" value="SCU97100.1"/>
    <property type="molecule type" value="Genomic_DNA"/>
</dbReference>
<dbReference type="SMART" id="SM00386">
    <property type="entry name" value="HAT"/>
    <property type="match status" value="5"/>
</dbReference>
<comment type="similarity">
    <text evidence="6">Belongs to the PRP39 family.</text>
</comment>
<dbReference type="Pfam" id="PF23241">
    <property type="entry name" value="HAT_PRP39_C"/>
    <property type="match status" value="1"/>
</dbReference>
<dbReference type="OrthoDB" id="10265668at2759"/>
<accession>A0A1G4K0P7</accession>
<dbReference type="GO" id="GO:0071004">
    <property type="term" value="C:U2-type prespliceosome"/>
    <property type="evidence" value="ECO:0007669"/>
    <property type="project" value="EnsemblFungi"/>
</dbReference>
<protein>
    <submittedName>
        <fullName evidence="7">LADA_0H04434g1_1</fullName>
    </submittedName>
</protein>
<evidence type="ECO:0000313" key="8">
    <source>
        <dbReference type="Proteomes" id="UP000190274"/>
    </source>
</evidence>
<dbReference type="PANTHER" id="PTHR17204">
    <property type="entry name" value="PRE-MRNA PROCESSING PROTEIN PRP39-RELATED"/>
    <property type="match status" value="1"/>
</dbReference>
<evidence type="ECO:0000256" key="2">
    <source>
        <dbReference type="ARBA" id="ARBA00022664"/>
    </source>
</evidence>
<keyword evidence="4" id="KW-0508">mRNA splicing</keyword>
<dbReference type="GO" id="GO:0005685">
    <property type="term" value="C:U1 snRNP"/>
    <property type="evidence" value="ECO:0007669"/>
    <property type="project" value="EnsemblFungi"/>
</dbReference>
<dbReference type="PANTHER" id="PTHR17204:SF5">
    <property type="entry name" value="PRE-MRNA-PROCESSING FACTOR 39"/>
    <property type="match status" value="1"/>
</dbReference>
<dbReference type="GO" id="GO:0000395">
    <property type="term" value="P:mRNA 5'-splice site recognition"/>
    <property type="evidence" value="ECO:0007669"/>
    <property type="project" value="EnsemblFungi"/>
</dbReference>
<dbReference type="AlphaFoldDB" id="A0A1G4K0P7"/>
<dbReference type="Gene3D" id="1.25.40.10">
    <property type="entry name" value="Tetratricopeptide repeat domain"/>
    <property type="match status" value="2"/>
</dbReference>
<sequence length="638" mass="74120">MEIHTSERHRTDFQRSKVMNATNSRGDLNILTGLDVGFLRDNGEWVTQVESIAWDNIVSLDSLVKSTEQLVLKYSSPNEVIKKSIQKVFENVLTRYPLFFGYWKRFTAVQYQLNGLESSIEVLSRAVDAFPHSLDLWCAYLNVLMANNADRVDQIRINFEIARDFVGFQFLSHPFWDKYIEFETAQGQIDKLAAIYQAISRIPLHQYSKYYTAYKEFAQSNSSKLQIDDDIDQVFSITQQLVNSVWKFESQISQSYFNLGPLAQKELDNWDQYLNFAIDSELVSNQLTKCIFQRCLIPCRYYEHFWVRFCSWMERNDEKASCLEVYQQGVQVLPTDVRKLRQNYLSFLKESLRIGNQNLLEVYVLAMAEYSGLYPTETSFIKDFLMIIKQREFASSLSQSDQEILAQQVAFSAYLEKNVRMFLRQQEDGDERLQNLLNDSTLPIIVVELIKSSYLILKNNLQTKAYFTEFGKLPQMKFSTTFWLTHYKFLKATVDINGLEEFVTKLGTEIKIPTTIINDIVGDFKSFFLTNVGISDYEREVSGGRYKMGLDPLVDLEFKINNPLWSKQGLGALKRDNRDNGHPGLYLDKPVISNTIVECQSKDLVDKPPPLPTFRNLEKVNKAAVHKDFFSTDYLYQT</sequence>
<comment type="subcellular location">
    <subcellularLocation>
        <location evidence="1">Nucleus</location>
    </subcellularLocation>
</comment>
<organism evidence="7 8">
    <name type="scientific">Lachancea dasiensis</name>
    <dbReference type="NCBI Taxonomy" id="1072105"/>
    <lineage>
        <taxon>Eukaryota</taxon>
        <taxon>Fungi</taxon>
        <taxon>Dikarya</taxon>
        <taxon>Ascomycota</taxon>
        <taxon>Saccharomycotina</taxon>
        <taxon>Saccharomycetes</taxon>
        <taxon>Saccharomycetales</taxon>
        <taxon>Saccharomycetaceae</taxon>
        <taxon>Lachancea</taxon>
    </lineage>
</organism>
<evidence type="ECO:0000256" key="3">
    <source>
        <dbReference type="ARBA" id="ARBA00022737"/>
    </source>
</evidence>
<dbReference type="SUPFAM" id="SSF48452">
    <property type="entry name" value="TPR-like"/>
    <property type="match status" value="1"/>
</dbReference>
<keyword evidence="5" id="KW-0539">Nucleus</keyword>
<dbReference type="InterPro" id="IPR011990">
    <property type="entry name" value="TPR-like_helical_dom_sf"/>
</dbReference>
<evidence type="ECO:0000313" key="7">
    <source>
        <dbReference type="EMBL" id="SCU97100.1"/>
    </source>
</evidence>
<dbReference type="InterPro" id="IPR003107">
    <property type="entry name" value="HAT"/>
</dbReference>
<dbReference type="InterPro" id="IPR059164">
    <property type="entry name" value="HAT_PRP39_C"/>
</dbReference>
<dbReference type="Proteomes" id="UP000190274">
    <property type="component" value="Chromosome H"/>
</dbReference>
<gene>
    <name evidence="7" type="ORF">LADA_0H04434G</name>
</gene>
<evidence type="ECO:0000256" key="1">
    <source>
        <dbReference type="ARBA" id="ARBA00004123"/>
    </source>
</evidence>
<keyword evidence="2" id="KW-0507">mRNA processing</keyword>
<reference evidence="7 8" key="1">
    <citation type="submission" date="2016-03" db="EMBL/GenBank/DDBJ databases">
        <authorList>
            <person name="Devillers H."/>
        </authorList>
    </citation>
    <scope>NUCLEOTIDE SEQUENCE [LARGE SCALE GENOMIC DNA]</scope>
    <source>
        <strain evidence="7">CBS 10888</strain>
    </source>
</reference>
<evidence type="ECO:0000256" key="6">
    <source>
        <dbReference type="ARBA" id="ARBA00038019"/>
    </source>
</evidence>
<keyword evidence="8" id="KW-1185">Reference proteome</keyword>
<dbReference type="GO" id="GO:0000243">
    <property type="term" value="C:commitment complex"/>
    <property type="evidence" value="ECO:0007669"/>
    <property type="project" value="EnsemblFungi"/>
</dbReference>
<dbReference type="GO" id="GO:0030627">
    <property type="term" value="F:pre-mRNA 5'-splice site binding"/>
    <property type="evidence" value="ECO:0007669"/>
    <property type="project" value="EnsemblFungi"/>
</dbReference>
<dbReference type="STRING" id="1266660.A0A1G4K0P7"/>